<accession>A0A0L0UQ03</accession>
<dbReference type="AlphaFoldDB" id="A0A0L0UQ03"/>
<organism evidence="1 2">
    <name type="scientific">Puccinia striiformis f. sp. tritici PST-78</name>
    <dbReference type="NCBI Taxonomy" id="1165861"/>
    <lineage>
        <taxon>Eukaryota</taxon>
        <taxon>Fungi</taxon>
        <taxon>Dikarya</taxon>
        <taxon>Basidiomycota</taxon>
        <taxon>Pucciniomycotina</taxon>
        <taxon>Pucciniomycetes</taxon>
        <taxon>Pucciniales</taxon>
        <taxon>Pucciniaceae</taxon>
        <taxon>Puccinia</taxon>
    </lineage>
</organism>
<dbReference type="Proteomes" id="UP000054564">
    <property type="component" value="Unassembled WGS sequence"/>
</dbReference>
<evidence type="ECO:0008006" key="3">
    <source>
        <dbReference type="Google" id="ProtNLM"/>
    </source>
</evidence>
<dbReference type="OrthoDB" id="2513437at2759"/>
<proteinExistence type="predicted"/>
<protein>
    <recommendedName>
        <fullName evidence="3">DUF4219 domain-containing protein</fullName>
    </recommendedName>
</protein>
<comment type="caution">
    <text evidence="1">The sequence shown here is derived from an EMBL/GenBank/DDBJ whole genome shotgun (WGS) entry which is preliminary data.</text>
</comment>
<sequence>MSQQQHLLPIEPFSRSAAMDDTGLKATPILDGTNYTLWEQKMRIFLQARELLVVCQNKQIAPYSEVIQAKHDCALGHISATIDNGIHNAVFSSDTDPTPYDLWNKLKDEYAAENVFSLCKVWEDWKALTEVNRVKRALMETIMQS</sequence>
<evidence type="ECO:0000313" key="2">
    <source>
        <dbReference type="Proteomes" id="UP000054564"/>
    </source>
</evidence>
<evidence type="ECO:0000313" key="1">
    <source>
        <dbReference type="EMBL" id="KNE89045.1"/>
    </source>
</evidence>
<keyword evidence="2" id="KW-1185">Reference proteome</keyword>
<reference evidence="2" key="1">
    <citation type="submission" date="2014-03" db="EMBL/GenBank/DDBJ databases">
        <title>The Genome Sequence of Puccinia striiformis f. sp. tritici PST-78.</title>
        <authorList>
            <consortium name="The Broad Institute Genome Sequencing Platform"/>
            <person name="Cuomo C."/>
            <person name="Hulbert S."/>
            <person name="Chen X."/>
            <person name="Walker B."/>
            <person name="Young S.K."/>
            <person name="Zeng Q."/>
            <person name="Gargeya S."/>
            <person name="Fitzgerald M."/>
            <person name="Haas B."/>
            <person name="Abouelleil A."/>
            <person name="Alvarado L."/>
            <person name="Arachchi H.M."/>
            <person name="Berlin A.M."/>
            <person name="Chapman S.B."/>
            <person name="Goldberg J."/>
            <person name="Griggs A."/>
            <person name="Gujja S."/>
            <person name="Hansen M."/>
            <person name="Howarth C."/>
            <person name="Imamovic A."/>
            <person name="Larimer J."/>
            <person name="McCowan C."/>
            <person name="Montmayeur A."/>
            <person name="Murphy C."/>
            <person name="Neiman D."/>
            <person name="Pearson M."/>
            <person name="Priest M."/>
            <person name="Roberts A."/>
            <person name="Saif S."/>
            <person name="Shea T."/>
            <person name="Sisk P."/>
            <person name="Sykes S."/>
            <person name="Wortman J."/>
            <person name="Nusbaum C."/>
            <person name="Birren B."/>
        </authorList>
    </citation>
    <scope>NUCLEOTIDE SEQUENCE [LARGE SCALE GENOMIC DNA]</scope>
    <source>
        <strain evidence="2">race PST-78</strain>
    </source>
</reference>
<gene>
    <name evidence="1" type="ORF">PSTG_17497</name>
</gene>
<name>A0A0L0UQ03_9BASI</name>
<dbReference type="EMBL" id="AJIL01000556">
    <property type="protein sequence ID" value="KNE89045.1"/>
    <property type="molecule type" value="Genomic_DNA"/>
</dbReference>